<reference evidence="2" key="1">
    <citation type="submission" date="2016-08" db="EMBL/GenBank/DDBJ databases">
        <authorList>
            <person name="Varghese N."/>
            <person name="Submissions Spin"/>
        </authorList>
    </citation>
    <scope>NUCLEOTIDE SEQUENCE [LARGE SCALE GENOMIC DNA]</scope>
    <source>
        <strain evidence="2">SGD-1123</strain>
    </source>
</reference>
<dbReference type="OrthoDB" id="2679997at2"/>
<name>A0A0V8HP65_9BACI</name>
<gene>
    <name evidence="1" type="ORF">GA0061094_0126</name>
</gene>
<evidence type="ECO:0000313" key="2">
    <source>
        <dbReference type="Proteomes" id="UP000181997"/>
    </source>
</evidence>
<protein>
    <submittedName>
        <fullName evidence="1">Uncharacterized protein</fullName>
    </submittedName>
</protein>
<keyword evidence="2" id="KW-1185">Reference proteome</keyword>
<organism evidence="1 2">
    <name type="scientific">[Bacillus] enclensis</name>
    <dbReference type="NCBI Taxonomy" id="1402860"/>
    <lineage>
        <taxon>Bacteria</taxon>
        <taxon>Bacillati</taxon>
        <taxon>Bacillota</taxon>
        <taxon>Bacilli</taxon>
        <taxon>Bacillales</taxon>
        <taxon>Bacillaceae</taxon>
        <taxon>Rossellomorea</taxon>
    </lineage>
</organism>
<dbReference type="AlphaFoldDB" id="A0A0V8HP65"/>
<proteinExistence type="predicted"/>
<sequence length="400" mass="45250">MEITVEISGIRQGSISYESIPAFLLFVDNLGFETSWDSSQTLQLKPRASSKKVALSHGSSVTHSHRKRDLESLILKEMEGFLVHDGIEVTKKKKRNKIANTDLQMMVEVLEDKNAAKTQLDLSYTNHDSSHTWLDSLQRQVEASGFSFCARKKFESSSPQLQVTIRFPKKMETSERTMKLKQASMILTMGVLAYMNTHHPLSSFSLIPFNELSSFLSPPPTEIKDTSKTASHESNITSLPAEEMKIIEAEAYFDYHVLLHKEDSSKVKIMGSFHLKNTGTEALQNPVICFRISPVNSVKISGQILPPNVVETKGVQGDYGSKGWRYLNDSWHKEIQEKGEVWICPVHSLQIQPGHFESFQNIQMTLLQPEEHDKVSIQGFVFFNDNDLQIEANNQVSLSF</sequence>
<accession>A0A0V8HP65</accession>
<dbReference type="RefSeq" id="WP_058297067.1">
    <property type="nucleotide sequence ID" value="NZ_FMAU01000001.1"/>
</dbReference>
<dbReference type="Proteomes" id="UP000181997">
    <property type="component" value="Unassembled WGS sequence"/>
</dbReference>
<evidence type="ECO:0000313" key="1">
    <source>
        <dbReference type="EMBL" id="SCB73159.1"/>
    </source>
</evidence>
<dbReference type="EMBL" id="FMAU01000001">
    <property type="protein sequence ID" value="SCB73159.1"/>
    <property type="molecule type" value="Genomic_DNA"/>
</dbReference>